<protein>
    <submittedName>
        <fullName evidence="3">RNA-binding protein</fullName>
    </submittedName>
</protein>
<evidence type="ECO:0000313" key="3">
    <source>
        <dbReference type="WBParaSite" id="GPUH_0002269101-mRNA-1"/>
    </source>
</evidence>
<keyword evidence="2" id="KW-1185">Reference proteome</keyword>
<organism evidence="3">
    <name type="scientific">Gongylonema pulchrum</name>
    <dbReference type="NCBI Taxonomy" id="637853"/>
    <lineage>
        <taxon>Eukaryota</taxon>
        <taxon>Metazoa</taxon>
        <taxon>Ecdysozoa</taxon>
        <taxon>Nematoda</taxon>
        <taxon>Chromadorea</taxon>
        <taxon>Rhabditida</taxon>
        <taxon>Spirurina</taxon>
        <taxon>Spiruromorpha</taxon>
        <taxon>Spiruroidea</taxon>
        <taxon>Gongylonematidae</taxon>
        <taxon>Gongylonema</taxon>
    </lineage>
</organism>
<sequence>MDELNPRGAGDSGAGGGYGYGGGSGYGLERTEPRYLASSGRAAAAAAPGSGRSGAWWRNSAGVNDYGNFF</sequence>
<reference evidence="1 2" key="2">
    <citation type="submission" date="2018-11" db="EMBL/GenBank/DDBJ databases">
        <authorList>
            <consortium name="Pathogen Informatics"/>
        </authorList>
    </citation>
    <scope>NUCLEOTIDE SEQUENCE [LARGE SCALE GENOMIC DNA]</scope>
</reference>
<dbReference type="Proteomes" id="UP000271098">
    <property type="component" value="Unassembled WGS sequence"/>
</dbReference>
<evidence type="ECO:0000313" key="2">
    <source>
        <dbReference type="Proteomes" id="UP000271098"/>
    </source>
</evidence>
<dbReference type="AlphaFoldDB" id="A0A183ENX3"/>
<reference evidence="3" key="1">
    <citation type="submission" date="2016-06" db="UniProtKB">
        <authorList>
            <consortium name="WormBaseParasite"/>
        </authorList>
    </citation>
    <scope>IDENTIFICATION</scope>
</reference>
<gene>
    <name evidence="1" type="ORF">GPUH_LOCUS22663</name>
</gene>
<accession>A0A183ENX3</accession>
<proteinExistence type="predicted"/>
<name>A0A183ENX3_9BILA</name>
<dbReference type="WBParaSite" id="GPUH_0002269101-mRNA-1">
    <property type="protein sequence ID" value="GPUH_0002269101-mRNA-1"/>
    <property type="gene ID" value="GPUH_0002269101"/>
</dbReference>
<evidence type="ECO:0000313" key="1">
    <source>
        <dbReference type="EMBL" id="VDN40365.1"/>
    </source>
</evidence>
<dbReference type="EMBL" id="UYRT01095643">
    <property type="protein sequence ID" value="VDN40365.1"/>
    <property type="molecule type" value="Genomic_DNA"/>
</dbReference>